<keyword evidence="3" id="KW-1185">Reference proteome</keyword>
<name>A0A6G0W255_APHCR</name>
<dbReference type="EMBL" id="VUJU01009447">
    <property type="protein sequence ID" value="KAF0720390.1"/>
    <property type="molecule type" value="Genomic_DNA"/>
</dbReference>
<keyword evidence="2" id="KW-0223">Dioxygenase</keyword>
<feature type="coiled-coil region" evidence="1">
    <location>
        <begin position="55"/>
        <end position="99"/>
    </location>
</feature>
<proteinExistence type="predicted"/>
<evidence type="ECO:0000313" key="3">
    <source>
        <dbReference type="Proteomes" id="UP000478052"/>
    </source>
</evidence>
<dbReference type="AlphaFoldDB" id="A0A6G0W255"/>
<sequence length="100" mass="11717">MLPRNYYNSRPPQSSQFTHHCHQDANLLSMPVAGSLAHVHCKSLDYGTKKKKLSKEELKAKARDYHQKRREKINNDPVLRAIEAEKERKKYEAKKKQKTS</sequence>
<reference evidence="2 3" key="1">
    <citation type="submission" date="2019-08" db="EMBL/GenBank/DDBJ databases">
        <title>Whole genome of Aphis craccivora.</title>
        <authorList>
            <person name="Voronova N.V."/>
            <person name="Shulinski R.S."/>
            <person name="Bandarenka Y.V."/>
            <person name="Zhorov D.G."/>
            <person name="Warner D."/>
        </authorList>
    </citation>
    <scope>NUCLEOTIDE SEQUENCE [LARGE SCALE GENOMIC DNA]</scope>
    <source>
        <strain evidence="2">180601</strain>
        <tissue evidence="2">Whole Body</tissue>
    </source>
</reference>
<accession>A0A6G0W255</accession>
<dbReference type="GO" id="GO:0051213">
    <property type="term" value="F:dioxygenase activity"/>
    <property type="evidence" value="ECO:0007669"/>
    <property type="project" value="UniProtKB-KW"/>
</dbReference>
<comment type="caution">
    <text evidence="2">The sequence shown here is derived from an EMBL/GenBank/DDBJ whole genome shotgun (WGS) entry which is preliminary data.</text>
</comment>
<dbReference type="Proteomes" id="UP000478052">
    <property type="component" value="Unassembled WGS sequence"/>
</dbReference>
<organism evidence="2 3">
    <name type="scientific">Aphis craccivora</name>
    <name type="common">Cowpea aphid</name>
    <dbReference type="NCBI Taxonomy" id="307492"/>
    <lineage>
        <taxon>Eukaryota</taxon>
        <taxon>Metazoa</taxon>
        <taxon>Ecdysozoa</taxon>
        <taxon>Arthropoda</taxon>
        <taxon>Hexapoda</taxon>
        <taxon>Insecta</taxon>
        <taxon>Pterygota</taxon>
        <taxon>Neoptera</taxon>
        <taxon>Paraneoptera</taxon>
        <taxon>Hemiptera</taxon>
        <taxon>Sternorrhyncha</taxon>
        <taxon>Aphidomorpha</taxon>
        <taxon>Aphidoidea</taxon>
        <taxon>Aphididae</taxon>
        <taxon>Aphidini</taxon>
        <taxon>Aphis</taxon>
        <taxon>Aphis</taxon>
    </lineage>
</organism>
<protein>
    <submittedName>
        <fullName evidence="2">1 2C2-dihydroxy-3-keto-5-methylthiopentene dioxygenase</fullName>
    </submittedName>
</protein>
<keyword evidence="1" id="KW-0175">Coiled coil</keyword>
<keyword evidence="2" id="KW-0560">Oxidoreductase</keyword>
<evidence type="ECO:0000313" key="2">
    <source>
        <dbReference type="EMBL" id="KAF0720390.1"/>
    </source>
</evidence>
<gene>
    <name evidence="2" type="ORF">FWK35_00029380</name>
</gene>
<evidence type="ECO:0000256" key="1">
    <source>
        <dbReference type="SAM" id="Coils"/>
    </source>
</evidence>